<feature type="transmembrane region" description="Helical" evidence="9">
    <location>
        <begin position="202"/>
        <end position="234"/>
    </location>
</feature>
<keyword evidence="2" id="KW-0813">Transport</keyword>
<evidence type="ECO:0000256" key="2">
    <source>
        <dbReference type="ARBA" id="ARBA00022448"/>
    </source>
</evidence>
<dbReference type="RefSeq" id="WP_128753276.1">
    <property type="nucleotide sequence ID" value="NZ_CP035282.1"/>
</dbReference>
<protein>
    <submittedName>
        <fullName evidence="10">PTS sugar transporter subunit IIC</fullName>
    </submittedName>
</protein>
<feature type="transmembrane region" description="Helical" evidence="9">
    <location>
        <begin position="20"/>
        <end position="40"/>
    </location>
</feature>
<dbReference type="Proteomes" id="UP000287969">
    <property type="component" value="Chromosome"/>
</dbReference>
<gene>
    <name evidence="10" type="ORF">EQM13_16495</name>
</gene>
<dbReference type="InterPro" id="IPR050303">
    <property type="entry name" value="GatZ_KbaZ_carbometab"/>
</dbReference>
<dbReference type="PANTHER" id="PTHR32502">
    <property type="entry name" value="N-ACETYLGALACTOSAMINE PERMEASE II COMPONENT-RELATED"/>
    <property type="match status" value="1"/>
</dbReference>
<accession>A0A410QGC2</accession>
<dbReference type="InterPro" id="IPR004700">
    <property type="entry name" value="PTS_IIC_man"/>
</dbReference>
<dbReference type="Pfam" id="PF03609">
    <property type="entry name" value="EII-Sor"/>
    <property type="match status" value="1"/>
</dbReference>
<reference evidence="11" key="1">
    <citation type="submission" date="2019-01" db="EMBL/GenBank/DDBJ databases">
        <title>Draft genomes of a novel of Sporanaerobacter strains.</title>
        <authorList>
            <person name="Ma S."/>
        </authorList>
    </citation>
    <scope>NUCLEOTIDE SEQUENCE [LARGE SCALE GENOMIC DNA]</scope>
    <source>
        <strain evidence="11">NJN-17</strain>
    </source>
</reference>
<evidence type="ECO:0000256" key="3">
    <source>
        <dbReference type="ARBA" id="ARBA00022475"/>
    </source>
</evidence>
<dbReference type="KEGG" id="spoa:EQM13_16495"/>
<proteinExistence type="predicted"/>
<name>A0A410QGC2_9FIRM</name>
<dbReference type="EMBL" id="CP035282">
    <property type="protein sequence ID" value="QAT63051.1"/>
    <property type="molecule type" value="Genomic_DNA"/>
</dbReference>
<dbReference type="GO" id="GO:0009401">
    <property type="term" value="P:phosphoenolpyruvate-dependent sugar phosphotransferase system"/>
    <property type="evidence" value="ECO:0007669"/>
    <property type="project" value="UniProtKB-KW"/>
</dbReference>
<feature type="transmembrane region" description="Helical" evidence="9">
    <location>
        <begin position="166"/>
        <end position="190"/>
    </location>
</feature>
<keyword evidence="8 9" id="KW-0472">Membrane</keyword>
<comment type="subcellular location">
    <subcellularLocation>
        <location evidence="1">Cell membrane</location>
        <topology evidence="1">Multi-pass membrane protein</topology>
    </subcellularLocation>
</comment>
<evidence type="ECO:0000256" key="5">
    <source>
        <dbReference type="ARBA" id="ARBA00022683"/>
    </source>
</evidence>
<evidence type="ECO:0000256" key="7">
    <source>
        <dbReference type="ARBA" id="ARBA00022989"/>
    </source>
</evidence>
<evidence type="ECO:0000256" key="4">
    <source>
        <dbReference type="ARBA" id="ARBA00022597"/>
    </source>
</evidence>
<evidence type="ECO:0000313" key="10">
    <source>
        <dbReference type="EMBL" id="QAT63051.1"/>
    </source>
</evidence>
<feature type="transmembrane region" description="Helical" evidence="9">
    <location>
        <begin position="138"/>
        <end position="160"/>
    </location>
</feature>
<keyword evidence="3" id="KW-1003">Cell membrane</keyword>
<dbReference type="OrthoDB" id="7058816at2"/>
<evidence type="ECO:0000256" key="8">
    <source>
        <dbReference type="ARBA" id="ARBA00023136"/>
    </source>
</evidence>
<dbReference type="PROSITE" id="PS51106">
    <property type="entry name" value="PTS_EIIC_TYPE_4"/>
    <property type="match status" value="1"/>
</dbReference>
<keyword evidence="4 10" id="KW-0762">Sugar transport</keyword>
<dbReference type="GO" id="GO:0005886">
    <property type="term" value="C:plasma membrane"/>
    <property type="evidence" value="ECO:0007669"/>
    <property type="project" value="UniProtKB-SubCell"/>
</dbReference>
<dbReference type="PANTHER" id="PTHR32502:SF8">
    <property type="entry name" value="N-ACETYLGALACTOSAMINE PERMEASE IIC COMPONENT 1"/>
    <property type="match status" value="1"/>
</dbReference>
<keyword evidence="6 9" id="KW-0812">Transmembrane</keyword>
<sequence length="255" mass="27010">MLTKAVLLGLLSAIGYIDNYGPQIGMSNSLILGSLAGLILGDFKQGMIIAATLQLMWMGVVSIGAYVPPDTITGTILGTAFGIISGKGVVAGVAMAVPISLVCQQLSILLRTITISLTHKADRVAEEGNLDKIDKYHLMGGVIFGVGMFIPVFLAVYLGSEYVEKLFAIIPKVITSGFSVAGGIMPALGFGMLLSFMMNKKLWIFFLLGFISNAYLKIPTIGIALIGIIAAFAYDMFTNKDNGNMDISKKGGLDL</sequence>
<evidence type="ECO:0000313" key="11">
    <source>
        <dbReference type="Proteomes" id="UP000287969"/>
    </source>
</evidence>
<dbReference type="AlphaFoldDB" id="A0A410QGC2"/>
<keyword evidence="11" id="KW-1185">Reference proteome</keyword>
<evidence type="ECO:0000256" key="1">
    <source>
        <dbReference type="ARBA" id="ARBA00004651"/>
    </source>
</evidence>
<keyword evidence="7 9" id="KW-1133">Transmembrane helix</keyword>
<evidence type="ECO:0000256" key="9">
    <source>
        <dbReference type="SAM" id="Phobius"/>
    </source>
</evidence>
<feature type="transmembrane region" description="Helical" evidence="9">
    <location>
        <begin position="47"/>
        <end position="67"/>
    </location>
</feature>
<organism evidence="10 11">
    <name type="scientific">Acidilutibacter cellobiosedens</name>
    <dbReference type="NCBI Taxonomy" id="2507161"/>
    <lineage>
        <taxon>Bacteria</taxon>
        <taxon>Bacillati</taxon>
        <taxon>Bacillota</taxon>
        <taxon>Tissierellia</taxon>
        <taxon>Tissierellales</taxon>
        <taxon>Acidilutibacteraceae</taxon>
        <taxon>Acidilutibacter</taxon>
    </lineage>
</organism>
<feature type="transmembrane region" description="Helical" evidence="9">
    <location>
        <begin position="79"/>
        <end position="103"/>
    </location>
</feature>
<evidence type="ECO:0000256" key="6">
    <source>
        <dbReference type="ARBA" id="ARBA00022692"/>
    </source>
</evidence>
<keyword evidence="5" id="KW-0598">Phosphotransferase system</keyword>